<keyword evidence="1" id="KW-1185">Reference proteome</keyword>
<reference evidence="1" key="1">
    <citation type="submission" date="2014-07" db="EMBL/GenBank/DDBJ databases">
        <authorList>
            <person name="Martin A.A"/>
            <person name="De Silva N."/>
        </authorList>
    </citation>
    <scope>NUCLEOTIDE SEQUENCE</scope>
</reference>
<evidence type="ECO:0000313" key="1">
    <source>
        <dbReference type="Proteomes" id="UP000035680"/>
    </source>
</evidence>
<sequence>MISLGFDGKIVCVNRLKEVRESHTPEEKVRAYLHRADVTAISTNRENVIIVEMCKKFIPVKYFADHSIDNMCYQYMPVLSEYNHSLFVNNSNCVTIFLHQENVQKLLMKQK</sequence>
<dbReference type="WBParaSite" id="SVE_1474300.1">
    <property type="protein sequence ID" value="SVE_1474300.1"/>
    <property type="gene ID" value="SVE_1474300"/>
</dbReference>
<protein>
    <submittedName>
        <fullName evidence="2">RCK N-terminal domain-containing protein</fullName>
    </submittedName>
</protein>
<dbReference type="AlphaFoldDB" id="A0A0K0FT41"/>
<proteinExistence type="predicted"/>
<organism evidence="1 2">
    <name type="scientific">Strongyloides venezuelensis</name>
    <name type="common">Threadworm</name>
    <dbReference type="NCBI Taxonomy" id="75913"/>
    <lineage>
        <taxon>Eukaryota</taxon>
        <taxon>Metazoa</taxon>
        <taxon>Ecdysozoa</taxon>
        <taxon>Nematoda</taxon>
        <taxon>Chromadorea</taxon>
        <taxon>Rhabditida</taxon>
        <taxon>Tylenchina</taxon>
        <taxon>Panagrolaimomorpha</taxon>
        <taxon>Strongyloidoidea</taxon>
        <taxon>Strongyloididae</taxon>
        <taxon>Strongyloides</taxon>
    </lineage>
</organism>
<reference evidence="2" key="2">
    <citation type="submission" date="2015-08" db="UniProtKB">
        <authorList>
            <consortium name="WormBaseParasite"/>
        </authorList>
    </citation>
    <scope>IDENTIFICATION</scope>
</reference>
<name>A0A0K0FT41_STRVS</name>
<dbReference type="Proteomes" id="UP000035680">
    <property type="component" value="Unassembled WGS sequence"/>
</dbReference>
<accession>A0A0K0FT41</accession>
<evidence type="ECO:0000313" key="2">
    <source>
        <dbReference type="WBParaSite" id="SVE_1474300.1"/>
    </source>
</evidence>